<sequence>MSSLLNRMNPKIIIPVLCGTLITFYYLNKRNEKLAFEQEQEIFQKEKEIYKNLQKNLDSNRKSNEKKSWF</sequence>
<comment type="caution">
    <text evidence="2">The sequence shown here is derived from an EMBL/GenBank/DDBJ whole genome shotgun (WGS) entry which is preliminary data.</text>
</comment>
<dbReference type="AlphaFoldDB" id="A0A9Q0RAZ2"/>
<reference evidence="2" key="1">
    <citation type="submission" date="2022-10" db="EMBL/GenBank/DDBJ databases">
        <title>Novel sulphate-reducing endosymbionts in the free-living metamonad Anaeramoeba.</title>
        <authorList>
            <person name="Jerlstrom-Hultqvist J."/>
            <person name="Cepicka I."/>
            <person name="Gallot-Lavallee L."/>
            <person name="Salas-Leiva D."/>
            <person name="Curtis B.A."/>
            <person name="Zahonova K."/>
            <person name="Pipaliya S."/>
            <person name="Dacks J."/>
            <person name="Roger A.J."/>
        </authorList>
    </citation>
    <scope>NUCLEOTIDE SEQUENCE</scope>
    <source>
        <strain evidence="2">BMAN</strain>
    </source>
</reference>
<name>A0A9Q0RAZ2_ANAIG</name>
<protein>
    <submittedName>
        <fullName evidence="2">Uncharacterized protein</fullName>
    </submittedName>
</protein>
<keyword evidence="1" id="KW-0472">Membrane</keyword>
<keyword evidence="1" id="KW-0812">Transmembrane</keyword>
<proteinExistence type="predicted"/>
<dbReference type="EMBL" id="JAPDFW010000073">
    <property type="protein sequence ID" value="KAJ5073602.1"/>
    <property type="molecule type" value="Genomic_DNA"/>
</dbReference>
<evidence type="ECO:0000256" key="1">
    <source>
        <dbReference type="SAM" id="Phobius"/>
    </source>
</evidence>
<feature type="transmembrane region" description="Helical" evidence="1">
    <location>
        <begin position="12"/>
        <end position="28"/>
    </location>
</feature>
<evidence type="ECO:0000313" key="3">
    <source>
        <dbReference type="Proteomes" id="UP001149090"/>
    </source>
</evidence>
<keyword evidence="1" id="KW-1133">Transmembrane helix</keyword>
<organism evidence="2 3">
    <name type="scientific">Anaeramoeba ignava</name>
    <name type="common">Anaerobic marine amoeba</name>
    <dbReference type="NCBI Taxonomy" id="1746090"/>
    <lineage>
        <taxon>Eukaryota</taxon>
        <taxon>Metamonada</taxon>
        <taxon>Anaeramoebidae</taxon>
        <taxon>Anaeramoeba</taxon>
    </lineage>
</organism>
<accession>A0A9Q0RAZ2</accession>
<keyword evidence="3" id="KW-1185">Reference proteome</keyword>
<evidence type="ECO:0000313" key="2">
    <source>
        <dbReference type="EMBL" id="KAJ5073602.1"/>
    </source>
</evidence>
<dbReference type="Proteomes" id="UP001149090">
    <property type="component" value="Unassembled WGS sequence"/>
</dbReference>
<gene>
    <name evidence="2" type="ORF">M0811_08439</name>
</gene>